<reference evidence="1" key="1">
    <citation type="submission" date="2019-12" db="EMBL/GenBank/DDBJ databases">
        <title>Genome sequencing and annotation of Brassica cretica.</title>
        <authorList>
            <person name="Studholme D.J."/>
            <person name="Sarris P.F."/>
        </authorList>
    </citation>
    <scope>NUCLEOTIDE SEQUENCE</scope>
    <source>
        <strain evidence="1">PFS-001/15</strain>
        <tissue evidence="1">Leaf</tissue>
    </source>
</reference>
<name>A0A8S9JAW4_BRACR</name>
<proteinExistence type="predicted"/>
<gene>
    <name evidence="1" type="ORF">F2Q68_00003183</name>
</gene>
<protein>
    <submittedName>
        <fullName evidence="1">Uncharacterized protein</fullName>
    </submittedName>
</protein>
<accession>A0A8S9JAW4</accession>
<dbReference type="AlphaFoldDB" id="A0A8S9JAW4"/>
<organism evidence="1 2">
    <name type="scientific">Brassica cretica</name>
    <name type="common">Mustard</name>
    <dbReference type="NCBI Taxonomy" id="69181"/>
    <lineage>
        <taxon>Eukaryota</taxon>
        <taxon>Viridiplantae</taxon>
        <taxon>Streptophyta</taxon>
        <taxon>Embryophyta</taxon>
        <taxon>Tracheophyta</taxon>
        <taxon>Spermatophyta</taxon>
        <taxon>Magnoliopsida</taxon>
        <taxon>eudicotyledons</taxon>
        <taxon>Gunneridae</taxon>
        <taxon>Pentapetalae</taxon>
        <taxon>rosids</taxon>
        <taxon>malvids</taxon>
        <taxon>Brassicales</taxon>
        <taxon>Brassicaceae</taxon>
        <taxon>Brassiceae</taxon>
        <taxon>Brassica</taxon>
    </lineage>
</organism>
<sequence length="81" mass="9173">MHLLQERQLTWSNPDYDQKKRKILTCSGITALRRKTIEGCCWERSISSGRLLPSSITSFEGYMPAVESLGRDRAGIGTVRD</sequence>
<evidence type="ECO:0000313" key="1">
    <source>
        <dbReference type="EMBL" id="KAF2578602.1"/>
    </source>
</evidence>
<comment type="caution">
    <text evidence="1">The sequence shown here is derived from an EMBL/GenBank/DDBJ whole genome shotgun (WGS) entry which is preliminary data.</text>
</comment>
<evidence type="ECO:0000313" key="2">
    <source>
        <dbReference type="Proteomes" id="UP000712281"/>
    </source>
</evidence>
<dbReference type="EMBL" id="QGKW02001660">
    <property type="protein sequence ID" value="KAF2578602.1"/>
    <property type="molecule type" value="Genomic_DNA"/>
</dbReference>
<dbReference type="Proteomes" id="UP000712281">
    <property type="component" value="Unassembled WGS sequence"/>
</dbReference>